<accession>A0A0C3GUG6</accession>
<evidence type="ECO:0008006" key="3">
    <source>
        <dbReference type="Google" id="ProtNLM"/>
    </source>
</evidence>
<dbReference type="CDD" id="cd14688">
    <property type="entry name" value="bZIP_YAP"/>
    <property type="match status" value="1"/>
</dbReference>
<sequence>MKDPIPEQMAAPMASPYFTIPMRTNKEHPQVNPRYRGIGYQVSAYDANIRGSQTVEPLYHCEDTVAAQKSTNIALGLEVEHMLSCNNSMDGQQILMYSGHGIATDRHGSAAQKIMKHSLRSQGAMRCEPGLKPRGRPRVIAEDKTAADRRRTQIRVAQRAYRERKEKTILFLKKRTQELRRLQEATRTISINLYEFAIRQNLSQREPEFCRELRSSIESILALTEASTDDAIGCEENHAHEREPNYPEPELQAYNEATNRQTCWGQGKEDTPPASDPGNLWGLFTQSNSQKKEIQMGSTYQIYDSCIC</sequence>
<dbReference type="OrthoDB" id="3555317at2759"/>
<dbReference type="InParanoid" id="A0A0C3GUG6"/>
<dbReference type="STRING" id="913774.A0A0C3GUG6"/>
<dbReference type="Proteomes" id="UP000054321">
    <property type="component" value="Unassembled WGS sequence"/>
</dbReference>
<protein>
    <recommendedName>
        <fullName evidence="3">BZIP domain-containing protein</fullName>
    </recommendedName>
</protein>
<dbReference type="EMBL" id="KN832891">
    <property type="protein sequence ID" value="KIM94031.1"/>
    <property type="molecule type" value="Genomic_DNA"/>
</dbReference>
<reference evidence="1 2" key="1">
    <citation type="submission" date="2014-04" db="EMBL/GenBank/DDBJ databases">
        <authorList>
            <consortium name="DOE Joint Genome Institute"/>
            <person name="Kuo A."/>
            <person name="Martino E."/>
            <person name="Perotto S."/>
            <person name="Kohler A."/>
            <person name="Nagy L.G."/>
            <person name="Floudas D."/>
            <person name="Copeland A."/>
            <person name="Barry K.W."/>
            <person name="Cichocki N."/>
            <person name="Veneault-Fourrey C."/>
            <person name="LaButti K."/>
            <person name="Lindquist E.A."/>
            <person name="Lipzen A."/>
            <person name="Lundell T."/>
            <person name="Morin E."/>
            <person name="Murat C."/>
            <person name="Sun H."/>
            <person name="Tunlid A."/>
            <person name="Henrissat B."/>
            <person name="Grigoriev I.V."/>
            <person name="Hibbett D.S."/>
            <person name="Martin F."/>
            <person name="Nordberg H.P."/>
            <person name="Cantor M.N."/>
            <person name="Hua S.X."/>
        </authorList>
    </citation>
    <scope>NUCLEOTIDE SEQUENCE [LARGE SCALE GENOMIC DNA]</scope>
    <source>
        <strain evidence="1 2">Zn</strain>
    </source>
</reference>
<organism evidence="1 2">
    <name type="scientific">Oidiodendron maius (strain Zn)</name>
    <dbReference type="NCBI Taxonomy" id="913774"/>
    <lineage>
        <taxon>Eukaryota</taxon>
        <taxon>Fungi</taxon>
        <taxon>Dikarya</taxon>
        <taxon>Ascomycota</taxon>
        <taxon>Pezizomycotina</taxon>
        <taxon>Leotiomycetes</taxon>
        <taxon>Leotiomycetes incertae sedis</taxon>
        <taxon>Myxotrichaceae</taxon>
        <taxon>Oidiodendron</taxon>
    </lineage>
</organism>
<name>A0A0C3GUG6_OIDMZ</name>
<evidence type="ECO:0000313" key="2">
    <source>
        <dbReference type="Proteomes" id="UP000054321"/>
    </source>
</evidence>
<dbReference type="AlphaFoldDB" id="A0A0C3GUG6"/>
<gene>
    <name evidence="1" type="ORF">OIDMADRAFT_184511</name>
</gene>
<proteinExistence type="predicted"/>
<dbReference type="PANTHER" id="PTHR40618">
    <property type="entry name" value="B-ZIP TRANSCRIPTION FACTOR (EUROFUNG)-RELATED"/>
    <property type="match status" value="1"/>
</dbReference>
<keyword evidence="2" id="KW-1185">Reference proteome</keyword>
<reference evidence="2" key="2">
    <citation type="submission" date="2015-01" db="EMBL/GenBank/DDBJ databases">
        <title>Evolutionary Origins and Diversification of the Mycorrhizal Mutualists.</title>
        <authorList>
            <consortium name="DOE Joint Genome Institute"/>
            <consortium name="Mycorrhizal Genomics Consortium"/>
            <person name="Kohler A."/>
            <person name="Kuo A."/>
            <person name="Nagy L.G."/>
            <person name="Floudas D."/>
            <person name="Copeland A."/>
            <person name="Barry K.W."/>
            <person name="Cichocki N."/>
            <person name="Veneault-Fourrey C."/>
            <person name="LaButti K."/>
            <person name="Lindquist E.A."/>
            <person name="Lipzen A."/>
            <person name="Lundell T."/>
            <person name="Morin E."/>
            <person name="Murat C."/>
            <person name="Riley R."/>
            <person name="Ohm R."/>
            <person name="Sun H."/>
            <person name="Tunlid A."/>
            <person name="Henrissat B."/>
            <person name="Grigoriev I.V."/>
            <person name="Hibbett D.S."/>
            <person name="Martin F."/>
        </authorList>
    </citation>
    <scope>NUCLEOTIDE SEQUENCE [LARGE SCALE GENOMIC DNA]</scope>
    <source>
        <strain evidence="2">Zn</strain>
    </source>
</reference>
<dbReference type="SUPFAM" id="SSF57959">
    <property type="entry name" value="Leucine zipper domain"/>
    <property type="match status" value="1"/>
</dbReference>
<evidence type="ECO:0000313" key="1">
    <source>
        <dbReference type="EMBL" id="KIM94031.1"/>
    </source>
</evidence>
<dbReference type="Gene3D" id="1.20.5.170">
    <property type="match status" value="1"/>
</dbReference>
<dbReference type="InterPro" id="IPR046347">
    <property type="entry name" value="bZIP_sf"/>
</dbReference>
<dbReference type="GO" id="GO:0003700">
    <property type="term" value="F:DNA-binding transcription factor activity"/>
    <property type="evidence" value="ECO:0007669"/>
    <property type="project" value="InterPro"/>
</dbReference>
<dbReference type="HOGENOM" id="CLU_903433_0_0_1"/>
<dbReference type="PANTHER" id="PTHR40618:SF1">
    <property type="entry name" value="B-ZIP TRANSCRIPTION FACTOR (EUROFUNG)"/>
    <property type="match status" value="1"/>
</dbReference>